<dbReference type="RefSeq" id="WP_237872984.1">
    <property type="nucleotide sequence ID" value="NZ_JAKLTR010000008.1"/>
</dbReference>
<keyword evidence="1" id="KW-0732">Signal</keyword>
<dbReference type="InterPro" id="IPR032514">
    <property type="entry name" value="GtaA_central"/>
</dbReference>
<dbReference type="Pfam" id="PF16334">
    <property type="entry name" value="DUF4964"/>
    <property type="match status" value="1"/>
</dbReference>
<dbReference type="InterPro" id="IPR008979">
    <property type="entry name" value="Galactose-bd-like_sf"/>
</dbReference>
<dbReference type="Gene3D" id="2.60.120.260">
    <property type="entry name" value="Galactose-binding domain-like"/>
    <property type="match status" value="1"/>
</dbReference>
<keyword evidence="6" id="KW-1185">Reference proteome</keyword>
<name>A0ABS9KSZ1_9BACT</name>
<dbReference type="SUPFAM" id="SSF49785">
    <property type="entry name" value="Galactose-binding domain-like"/>
    <property type="match status" value="1"/>
</dbReference>
<evidence type="ECO:0000313" key="5">
    <source>
        <dbReference type="EMBL" id="MCG2615438.1"/>
    </source>
</evidence>
<accession>A0ABS9KSZ1</accession>
<evidence type="ECO:0000256" key="1">
    <source>
        <dbReference type="SAM" id="SignalP"/>
    </source>
</evidence>
<dbReference type="SUPFAM" id="SSF48208">
    <property type="entry name" value="Six-hairpin glycosidases"/>
    <property type="match status" value="1"/>
</dbReference>
<dbReference type="Proteomes" id="UP001165367">
    <property type="component" value="Unassembled WGS sequence"/>
</dbReference>
<feature type="signal peptide" evidence="1">
    <location>
        <begin position="1"/>
        <end position="18"/>
    </location>
</feature>
<feature type="domain" description="Glutaminase A central" evidence="3">
    <location>
        <begin position="469"/>
        <end position="806"/>
    </location>
</feature>
<dbReference type="Pfam" id="PF16335">
    <property type="entry name" value="GtaA_6_Hairpin"/>
    <property type="match status" value="1"/>
</dbReference>
<feature type="chain" id="PRO_5047528623" evidence="1">
    <location>
        <begin position="19"/>
        <end position="813"/>
    </location>
</feature>
<dbReference type="InterPro" id="IPR032515">
    <property type="entry name" value="DUF4964"/>
</dbReference>
<organism evidence="5 6">
    <name type="scientific">Terrimonas ginsenosidimutans</name>
    <dbReference type="NCBI Taxonomy" id="2908004"/>
    <lineage>
        <taxon>Bacteria</taxon>
        <taxon>Pseudomonadati</taxon>
        <taxon>Bacteroidota</taxon>
        <taxon>Chitinophagia</taxon>
        <taxon>Chitinophagales</taxon>
        <taxon>Chitinophagaceae</taxon>
        <taxon>Terrimonas</taxon>
    </lineage>
</organism>
<dbReference type="EMBL" id="JAKLTR010000008">
    <property type="protein sequence ID" value="MCG2615438.1"/>
    <property type="molecule type" value="Genomic_DNA"/>
</dbReference>
<evidence type="ECO:0000259" key="2">
    <source>
        <dbReference type="Pfam" id="PF16334"/>
    </source>
</evidence>
<dbReference type="InterPro" id="IPR033433">
    <property type="entry name" value="GtaA_N"/>
</dbReference>
<feature type="domain" description="Glutaminase A N-terminal" evidence="4">
    <location>
        <begin position="243"/>
        <end position="463"/>
    </location>
</feature>
<proteinExistence type="predicted"/>
<dbReference type="InterPro" id="IPR012341">
    <property type="entry name" value="6hp_glycosidase-like_sf"/>
</dbReference>
<dbReference type="InterPro" id="IPR052743">
    <property type="entry name" value="Glutaminase_GtaA"/>
</dbReference>
<dbReference type="Pfam" id="PF17168">
    <property type="entry name" value="DUF5127"/>
    <property type="match status" value="1"/>
</dbReference>
<dbReference type="PANTHER" id="PTHR31987">
    <property type="entry name" value="GLUTAMINASE A-RELATED"/>
    <property type="match status" value="1"/>
</dbReference>
<reference evidence="5" key="1">
    <citation type="submission" date="2022-01" db="EMBL/GenBank/DDBJ databases">
        <authorList>
            <person name="Jo J.-H."/>
            <person name="Im W.-T."/>
        </authorList>
    </citation>
    <scope>NUCLEOTIDE SEQUENCE</scope>
    <source>
        <strain evidence="5">NA20</strain>
    </source>
</reference>
<gene>
    <name evidence="5" type="ORF">LZZ85_14155</name>
</gene>
<sequence>MKKLVVLLALTGIITANAQQKAPAYPLVTHDPYFSIWSNTDKLNESPTKHWTGEDHSLLGMIKVDGKIYRVIGKESKTYKTILPTGEEELYTAKYTTSNPGKEWAKPTFDDKAWKSGKAPFEKPLGGPGTLWDTREIWMRRSFTIEDLNKQLFLAVKHDDGAELYLNGEEIYRSDGVVSRNKYIEVTDALKKKLKKGANLLAMHVTNTGGDAYIDMGILESIPPRAGMETIEAQQKDVTINATQTIYDFKCGDIDARITFTSPLLLSDLRLLARPVTYITYDVKSNDNKNHNVELYFGAAGNIATNSARQEVRVSAYQLGDMEVLKAGTVQQSVLGKKGDNVRIDWGYMFVGTAGAVQYVSDKDSIVPTFVRGLNVGKAEQKGVNLFLNSTVELGRVNAAGKKHLFVLGYDDISPIQYFTQNLSPWWKTEYKSTIEKELDAAYKSYASVVAQCEAFDKKLYSDLEKAGGKTYADLCVLAYRQSISAHKLVRSPQGDLLFMSKENFSNGSINTVDITYPSAPLYLAYNPDLLKGMMNGIFYYSESGKWAKPFAAHDLGTYPIANGQTYGEDMPVEESGNMIILTAAIAKVEGNASYAKKHWKTLTTWVDFLVKDGFDPANQLCTDDFAGHLARNVNLSAKAIVGIRCYSLLAEMLGEKKIAAAYRDTANNMARRWMEMADEGDHYALTFDKNNTWSQKYNLVWDKVLGLNLFPKEVYQKEIRYYLKKQNQYGLPLDSRRTYTKSDWILWTAALTDNKADFDALVDPVYKYVTETPTRVPLCDWHETTDGKQVGFQARSVVGGYYMKLLDGMIKK</sequence>
<dbReference type="InterPro" id="IPR008928">
    <property type="entry name" value="6-hairpin_glycosidase_sf"/>
</dbReference>
<evidence type="ECO:0000313" key="6">
    <source>
        <dbReference type="Proteomes" id="UP001165367"/>
    </source>
</evidence>
<dbReference type="Gene3D" id="1.50.10.10">
    <property type="match status" value="1"/>
</dbReference>
<dbReference type="PANTHER" id="PTHR31987:SF1">
    <property type="entry name" value="GLUTAMINASE A"/>
    <property type="match status" value="1"/>
</dbReference>
<protein>
    <submittedName>
        <fullName evidence="5">DUF4965 domain-containing protein</fullName>
    </submittedName>
</protein>
<comment type="caution">
    <text evidence="5">The sequence shown here is derived from an EMBL/GenBank/DDBJ whole genome shotgun (WGS) entry which is preliminary data.</text>
</comment>
<evidence type="ECO:0000259" key="4">
    <source>
        <dbReference type="Pfam" id="PF17168"/>
    </source>
</evidence>
<feature type="domain" description="DUF4964" evidence="2">
    <location>
        <begin position="15"/>
        <end position="83"/>
    </location>
</feature>
<evidence type="ECO:0000259" key="3">
    <source>
        <dbReference type="Pfam" id="PF16335"/>
    </source>
</evidence>